<dbReference type="OrthoDB" id="2102561at2759"/>
<dbReference type="InterPro" id="IPR036291">
    <property type="entry name" value="NAD(P)-bd_dom_sf"/>
</dbReference>
<dbReference type="Proteomes" id="UP000516437">
    <property type="component" value="Chromosome 6"/>
</dbReference>
<dbReference type="InterPro" id="IPR020904">
    <property type="entry name" value="Sc_DH/Rdtase_CS"/>
</dbReference>
<comment type="caution">
    <text evidence="4">The sequence shown here is derived from an EMBL/GenBank/DDBJ whole genome shotgun (WGS) entry which is preliminary data.</text>
</comment>
<dbReference type="Gene3D" id="3.40.50.720">
    <property type="entry name" value="NAD(P)-binding Rossmann-like Domain"/>
    <property type="match status" value="1"/>
</dbReference>
<dbReference type="PANTHER" id="PTHR44169:SF6">
    <property type="entry name" value="NADPH-DEPENDENT 1-ACYLDIHYDROXYACETONE PHOSPHATE REDUCTASE"/>
    <property type="match status" value="1"/>
</dbReference>
<reference evidence="4 5" key="2">
    <citation type="journal article" date="2019" name="Plant Biotechnol. J.">
        <title>The red bayberry genome and genetic basis of sex determination.</title>
        <authorList>
            <person name="Jia H.M."/>
            <person name="Jia H.J."/>
            <person name="Cai Q.L."/>
            <person name="Wang Y."/>
            <person name="Zhao H.B."/>
            <person name="Yang W.F."/>
            <person name="Wang G.Y."/>
            <person name="Li Y.H."/>
            <person name="Zhan D.L."/>
            <person name="Shen Y.T."/>
            <person name="Niu Q.F."/>
            <person name="Chang L."/>
            <person name="Qiu J."/>
            <person name="Zhao L."/>
            <person name="Xie H.B."/>
            <person name="Fu W.Y."/>
            <person name="Jin J."/>
            <person name="Li X.W."/>
            <person name="Jiao Y."/>
            <person name="Zhou C.C."/>
            <person name="Tu T."/>
            <person name="Chai C.Y."/>
            <person name="Gao J.L."/>
            <person name="Fan L.J."/>
            <person name="van de Weg E."/>
            <person name="Wang J.Y."/>
            <person name="Gao Z.S."/>
        </authorList>
    </citation>
    <scope>NUCLEOTIDE SEQUENCE [LARGE SCALE GENOMIC DNA]</scope>
    <source>
        <tissue evidence="4">Leaves</tissue>
    </source>
</reference>
<evidence type="ECO:0000256" key="2">
    <source>
        <dbReference type="ARBA" id="ARBA00023002"/>
    </source>
</evidence>
<dbReference type="Pfam" id="PF00106">
    <property type="entry name" value="adh_short"/>
    <property type="match status" value="1"/>
</dbReference>
<dbReference type="GO" id="GO:0005783">
    <property type="term" value="C:endoplasmic reticulum"/>
    <property type="evidence" value="ECO:0007669"/>
    <property type="project" value="TreeGrafter"/>
</dbReference>
<organism evidence="4 5">
    <name type="scientific">Morella rubra</name>
    <name type="common">Chinese bayberry</name>
    <dbReference type="NCBI Taxonomy" id="262757"/>
    <lineage>
        <taxon>Eukaryota</taxon>
        <taxon>Viridiplantae</taxon>
        <taxon>Streptophyta</taxon>
        <taxon>Embryophyta</taxon>
        <taxon>Tracheophyta</taxon>
        <taxon>Spermatophyta</taxon>
        <taxon>Magnoliopsida</taxon>
        <taxon>eudicotyledons</taxon>
        <taxon>Gunneridae</taxon>
        <taxon>Pentapetalae</taxon>
        <taxon>rosids</taxon>
        <taxon>fabids</taxon>
        <taxon>Fagales</taxon>
        <taxon>Myricaceae</taxon>
        <taxon>Morella</taxon>
    </lineage>
</organism>
<dbReference type="AlphaFoldDB" id="A0A6A1VBZ7"/>
<dbReference type="GO" id="GO:0016491">
    <property type="term" value="F:oxidoreductase activity"/>
    <property type="evidence" value="ECO:0007669"/>
    <property type="project" value="UniProtKB-KW"/>
</dbReference>
<protein>
    <submittedName>
        <fullName evidence="4">NADPH-dependent 1-acyldihydroxyacetone phosphate reductase</fullName>
    </submittedName>
</protein>
<dbReference type="SUPFAM" id="SSF51735">
    <property type="entry name" value="NAD(P)-binding Rossmann-fold domains"/>
    <property type="match status" value="1"/>
</dbReference>
<proteinExistence type="inferred from homology"/>
<dbReference type="PANTHER" id="PTHR44169">
    <property type="entry name" value="NADPH-DEPENDENT 1-ACYLDIHYDROXYACETONE PHOSPHATE REDUCTASE"/>
    <property type="match status" value="1"/>
</dbReference>
<name>A0A6A1VBZ7_9ROSI</name>
<evidence type="ECO:0000313" key="5">
    <source>
        <dbReference type="Proteomes" id="UP000516437"/>
    </source>
</evidence>
<evidence type="ECO:0000256" key="1">
    <source>
        <dbReference type="ARBA" id="ARBA00006484"/>
    </source>
</evidence>
<keyword evidence="2" id="KW-0560">Oxidoreductase</keyword>
<accession>A0A6A1VBZ7</accession>
<dbReference type="EMBL" id="RXIC02000024">
    <property type="protein sequence ID" value="KAB1210382.1"/>
    <property type="molecule type" value="Genomic_DNA"/>
</dbReference>
<dbReference type="InterPro" id="IPR002347">
    <property type="entry name" value="SDR_fam"/>
</dbReference>
<evidence type="ECO:0000313" key="4">
    <source>
        <dbReference type="EMBL" id="KAB1210382.1"/>
    </source>
</evidence>
<reference evidence="4" key="1">
    <citation type="submission" date="2018-07" db="EMBL/GenBank/DDBJ databases">
        <authorList>
            <person name="Gao Z.-S."/>
            <person name="Jia H.-M."/>
            <person name="Jia H.-J."/>
            <person name="Cai Q.-L."/>
            <person name="Wang Y."/>
            <person name="Zhao H.-B."/>
        </authorList>
    </citation>
    <scope>NUCLEOTIDE SEQUENCE</scope>
    <source>
        <tissue evidence="4">Leaves</tissue>
    </source>
</reference>
<dbReference type="EMBL" id="RXIC02000419">
    <property type="protein sequence ID" value="KAB1199759.1"/>
    <property type="molecule type" value="Genomic_DNA"/>
</dbReference>
<keyword evidence="5" id="KW-1185">Reference proteome</keyword>
<comment type="similarity">
    <text evidence="1">Belongs to the short-chain dehydrogenases/reductases (SDR) family.</text>
</comment>
<sequence length="168" mass="18478">MAVDSKRVCSSSDGIQEKREKIANVGSVTVLAPTPWSGVYTSSKAAVHALTDALRLELRPFGIDVINVVPGAIRSNIGTAAIANYNRMPKWKLYKPFEAAIRARAHLSQGTNSTPSAEFANRTVATVLKKNPPAWFSYGQYSTIMAVLYHLPLFLKDFIIFMESGQKF</sequence>
<dbReference type="PROSITE" id="PS00061">
    <property type="entry name" value="ADH_SHORT"/>
    <property type="match status" value="1"/>
</dbReference>
<gene>
    <name evidence="3" type="ORF">CJ030_MR0G013891</name>
    <name evidence="4" type="ORF">CJ030_MR6G013874</name>
</gene>
<evidence type="ECO:0000313" key="3">
    <source>
        <dbReference type="EMBL" id="KAB1199759.1"/>
    </source>
</evidence>
<reference evidence="4" key="3">
    <citation type="submission" date="2019-09" db="EMBL/GenBank/DDBJ databases">
        <authorList>
            <person name="Gao Z."/>
        </authorList>
    </citation>
    <scope>NUCLEOTIDE SEQUENCE</scope>
    <source>
        <tissue evidence="4">Leaves</tissue>
    </source>
</reference>